<organism evidence="6 7">
    <name type="scientific">Leptotrichia hongkongensis</name>
    <dbReference type="NCBI Taxonomy" id="554406"/>
    <lineage>
        <taxon>Bacteria</taxon>
        <taxon>Fusobacteriati</taxon>
        <taxon>Fusobacteriota</taxon>
        <taxon>Fusobacteriia</taxon>
        <taxon>Fusobacteriales</taxon>
        <taxon>Leptotrichiaceae</taxon>
        <taxon>Leptotrichia</taxon>
    </lineage>
</organism>
<evidence type="ECO:0000259" key="5">
    <source>
        <dbReference type="PROSITE" id="PS51930"/>
    </source>
</evidence>
<feature type="domain" description="BMC" evidence="5">
    <location>
        <begin position="3"/>
        <end position="87"/>
    </location>
</feature>
<dbReference type="EMBL" id="JBGORW010000013">
    <property type="protein sequence ID" value="MFA3800357.1"/>
    <property type="molecule type" value="Genomic_DNA"/>
</dbReference>
<evidence type="ECO:0000256" key="4">
    <source>
        <dbReference type="SAM" id="MobiDB-lite"/>
    </source>
</evidence>
<evidence type="ECO:0000313" key="6">
    <source>
        <dbReference type="EMBL" id="MFA3800357.1"/>
    </source>
</evidence>
<dbReference type="InterPro" id="IPR050575">
    <property type="entry name" value="BMC_shell"/>
</dbReference>
<dbReference type="InterPro" id="IPR000249">
    <property type="entry name" value="BMC_dom"/>
</dbReference>
<feature type="region of interest" description="Disordered" evidence="4">
    <location>
        <begin position="177"/>
        <end position="199"/>
    </location>
</feature>
<dbReference type="PANTHER" id="PTHR33941:SF11">
    <property type="entry name" value="BACTERIAL MICROCOMPARTMENT SHELL PROTEIN PDUJ"/>
    <property type="match status" value="1"/>
</dbReference>
<sequence>MDSYGYVETRGLVTAIEAADAALKAANVTLTNYYYVKGGIVTIEVMGDVAAVNAAVEAAVESAKRLGNFLSSNVIARVAAETKKILISDNGKKSDEKTVVQEKSEEKVIEETLEEKIDERSIVENTDKKEAIVEQTEDIVVKEPAQEIFEKASEEISEKIEIAEIIEDAHQKEEVKAELSDGNQENKEISLKKDSKKKEDEIKKLRKEYQDTKVVDLKTKVNNLKLGYTWNQIKTMPKKKLIEILIKNNQEE</sequence>
<dbReference type="PROSITE" id="PS51930">
    <property type="entry name" value="BMC_2"/>
    <property type="match status" value="1"/>
</dbReference>
<comment type="caution">
    <text evidence="6">The sequence shown here is derived from an EMBL/GenBank/DDBJ whole genome shotgun (WGS) entry which is preliminary data.</text>
</comment>
<evidence type="ECO:0000256" key="3">
    <source>
        <dbReference type="PROSITE-ProRule" id="PRU01278"/>
    </source>
</evidence>
<proteinExistence type="inferred from homology"/>
<dbReference type="InterPro" id="IPR037233">
    <property type="entry name" value="CcmK-like_sf"/>
</dbReference>
<dbReference type="InterPro" id="IPR044872">
    <property type="entry name" value="CcmK/CsoS1_BMC"/>
</dbReference>
<dbReference type="Gene3D" id="3.30.70.1710">
    <property type="match status" value="1"/>
</dbReference>
<dbReference type="Proteomes" id="UP001571581">
    <property type="component" value="Unassembled WGS sequence"/>
</dbReference>
<dbReference type="Pfam" id="PF00936">
    <property type="entry name" value="BMC"/>
    <property type="match status" value="1"/>
</dbReference>
<reference evidence="6 7" key="1">
    <citation type="submission" date="2024-07" db="EMBL/GenBank/DDBJ databases">
        <authorList>
            <person name="Li X.-J."/>
            <person name="Wang X."/>
        </authorList>
    </citation>
    <scope>NUCLEOTIDE SEQUENCE [LARGE SCALE GENOMIC DNA]</scope>
    <source>
        <strain evidence="6 7">DSM 23441</strain>
    </source>
</reference>
<name>A0ABV4S7M9_9FUSO</name>
<accession>A0ABV4S7M9</accession>
<dbReference type="SMART" id="SM00877">
    <property type="entry name" value="BMC"/>
    <property type="match status" value="1"/>
</dbReference>
<dbReference type="PANTHER" id="PTHR33941">
    <property type="entry name" value="PROPANEDIOL UTILIZATION PROTEIN PDUA"/>
    <property type="match status" value="1"/>
</dbReference>
<evidence type="ECO:0000256" key="1">
    <source>
        <dbReference type="ARBA" id="ARBA00024322"/>
    </source>
</evidence>
<keyword evidence="2" id="KW-1283">Bacterial microcompartment</keyword>
<protein>
    <submittedName>
        <fullName evidence="6">BMC domain-containing protein</fullName>
    </submittedName>
</protein>
<gene>
    <name evidence="6" type="ORF">ACEG17_09190</name>
</gene>
<comment type="subcellular location">
    <subcellularLocation>
        <location evidence="1">Bacterial microcompartment</location>
    </subcellularLocation>
</comment>
<dbReference type="RefSeq" id="WP_372583482.1">
    <property type="nucleotide sequence ID" value="NZ_JBGORW010000013.1"/>
</dbReference>
<dbReference type="CDD" id="cd07045">
    <property type="entry name" value="BMC_CcmK_like"/>
    <property type="match status" value="1"/>
</dbReference>
<keyword evidence="7" id="KW-1185">Reference proteome</keyword>
<comment type="similarity">
    <text evidence="3">Belongs to the bacterial microcompartments protein family.</text>
</comment>
<dbReference type="SUPFAM" id="SSF143414">
    <property type="entry name" value="CcmK-like"/>
    <property type="match status" value="1"/>
</dbReference>
<evidence type="ECO:0000256" key="2">
    <source>
        <dbReference type="ARBA" id="ARBA00024446"/>
    </source>
</evidence>
<evidence type="ECO:0000313" key="7">
    <source>
        <dbReference type="Proteomes" id="UP001571581"/>
    </source>
</evidence>